<dbReference type="EMBL" id="ML986628">
    <property type="protein sequence ID" value="KAF2263286.1"/>
    <property type="molecule type" value="Genomic_DNA"/>
</dbReference>
<protein>
    <submittedName>
        <fullName evidence="2">Uncharacterized protein</fullName>
    </submittedName>
</protein>
<evidence type="ECO:0000313" key="3">
    <source>
        <dbReference type="Proteomes" id="UP000800093"/>
    </source>
</evidence>
<reference evidence="3" key="1">
    <citation type="journal article" date="2020" name="Stud. Mycol.">
        <title>101 Dothideomycetes genomes: A test case for predicting lifestyles and emergence of pathogens.</title>
        <authorList>
            <person name="Haridas S."/>
            <person name="Albert R."/>
            <person name="Binder M."/>
            <person name="Bloem J."/>
            <person name="LaButti K."/>
            <person name="Salamov A."/>
            <person name="Andreopoulos B."/>
            <person name="Baker S."/>
            <person name="Barry K."/>
            <person name="Bills G."/>
            <person name="Bluhm B."/>
            <person name="Cannon C."/>
            <person name="Castanera R."/>
            <person name="Culley D."/>
            <person name="Daum C."/>
            <person name="Ezra D."/>
            <person name="Gonzalez J."/>
            <person name="Henrissat B."/>
            <person name="Kuo A."/>
            <person name="Liang C."/>
            <person name="Lipzen A."/>
            <person name="Lutzoni F."/>
            <person name="Magnuson J."/>
            <person name="Mondo S."/>
            <person name="Nolan M."/>
            <person name="Ohm R."/>
            <person name="Pangilinan J."/>
            <person name="Park H.-J."/>
            <person name="Ramirez L."/>
            <person name="Alfaro M."/>
            <person name="Sun H."/>
            <person name="Tritt A."/>
            <person name="Yoshinaga Y."/>
            <person name="Zwiers L.-H."/>
            <person name="Turgeon B."/>
            <person name="Goodwin S."/>
            <person name="Spatafora J."/>
            <person name="Crous P."/>
            <person name="Grigoriev I."/>
        </authorList>
    </citation>
    <scope>NUCLEOTIDE SEQUENCE [LARGE SCALE GENOMIC DNA]</scope>
    <source>
        <strain evidence="3">CBS 304.66</strain>
    </source>
</reference>
<evidence type="ECO:0000313" key="2">
    <source>
        <dbReference type="EMBL" id="KAF2263286.1"/>
    </source>
</evidence>
<gene>
    <name evidence="2" type="ORF">CC78DRAFT_581696</name>
</gene>
<dbReference type="Gene3D" id="3.30.70.100">
    <property type="match status" value="1"/>
</dbReference>
<dbReference type="AlphaFoldDB" id="A0A9P4K7N5"/>
<comment type="caution">
    <text evidence="2">The sequence shown here is derived from an EMBL/GenBank/DDBJ whole genome shotgun (WGS) entry which is preliminary data.</text>
</comment>
<dbReference type="InterPro" id="IPR011008">
    <property type="entry name" value="Dimeric_a/b-barrel"/>
</dbReference>
<evidence type="ECO:0000256" key="1">
    <source>
        <dbReference type="SAM" id="MobiDB-lite"/>
    </source>
</evidence>
<proteinExistence type="predicted"/>
<dbReference type="PANTHER" id="PTHR38052:SF1">
    <property type="entry name" value="ABM DOMAIN-CONTAINING PROTEIN"/>
    <property type="match status" value="1"/>
</dbReference>
<feature type="region of interest" description="Disordered" evidence="1">
    <location>
        <begin position="62"/>
        <end position="83"/>
    </location>
</feature>
<dbReference type="OrthoDB" id="194076at2759"/>
<name>A0A9P4K7N5_9PLEO</name>
<dbReference type="SUPFAM" id="SSF54909">
    <property type="entry name" value="Dimeric alpha+beta barrel"/>
    <property type="match status" value="1"/>
</dbReference>
<accession>A0A9P4K7N5</accession>
<organism evidence="2 3">
    <name type="scientific">Lojkania enalia</name>
    <dbReference type="NCBI Taxonomy" id="147567"/>
    <lineage>
        <taxon>Eukaryota</taxon>
        <taxon>Fungi</taxon>
        <taxon>Dikarya</taxon>
        <taxon>Ascomycota</taxon>
        <taxon>Pezizomycotina</taxon>
        <taxon>Dothideomycetes</taxon>
        <taxon>Pleosporomycetidae</taxon>
        <taxon>Pleosporales</taxon>
        <taxon>Pleosporales incertae sedis</taxon>
        <taxon>Lojkania</taxon>
    </lineage>
</organism>
<dbReference type="Proteomes" id="UP000800093">
    <property type="component" value="Unassembled WGS sequence"/>
</dbReference>
<dbReference type="PANTHER" id="PTHR38052">
    <property type="entry name" value="EXPRESSED PROTEIN"/>
    <property type="match status" value="1"/>
</dbReference>
<keyword evidence="3" id="KW-1185">Reference proteome</keyword>
<sequence length="83" mass="9889">MQDVSDPRKFTIVEWYLKESRHMYHLENPYWKTFDPYVNPLLEKPMDLRRFTELDMDGARAGAHHHEDARADTSVSTMYDDAV</sequence>